<feature type="region of interest" description="Disordered" evidence="1">
    <location>
        <begin position="272"/>
        <end position="317"/>
    </location>
</feature>
<feature type="transmembrane region" description="Helical" evidence="2">
    <location>
        <begin position="99"/>
        <end position="120"/>
    </location>
</feature>
<reference evidence="3 4" key="1">
    <citation type="submission" date="2015-09" db="EMBL/GenBank/DDBJ databases">
        <title>Draft genome of a European isolate of the apple canker pathogen Neonectria ditissima.</title>
        <authorList>
            <person name="Gomez-Cortecero A."/>
            <person name="Harrison R.J."/>
            <person name="Armitage A.D."/>
        </authorList>
    </citation>
    <scope>NUCLEOTIDE SEQUENCE [LARGE SCALE GENOMIC DNA]</scope>
    <source>
        <strain evidence="3 4">R09/05</strain>
    </source>
</reference>
<keyword evidence="4" id="KW-1185">Reference proteome</keyword>
<dbReference type="OrthoDB" id="4191440at2759"/>
<dbReference type="EMBL" id="LKCW01000326">
    <property type="protein sequence ID" value="KPM34541.1"/>
    <property type="molecule type" value="Genomic_DNA"/>
</dbReference>
<feature type="compositionally biased region" description="Polar residues" evidence="1">
    <location>
        <begin position="288"/>
        <end position="297"/>
    </location>
</feature>
<accession>A0A0P7AZY9</accession>
<keyword evidence="2" id="KW-1133">Transmembrane helix</keyword>
<proteinExistence type="predicted"/>
<evidence type="ECO:0000313" key="4">
    <source>
        <dbReference type="Proteomes" id="UP000050424"/>
    </source>
</evidence>
<gene>
    <name evidence="3" type="ORF">AK830_g12031</name>
</gene>
<name>A0A0P7AZY9_9HYPO</name>
<feature type="compositionally biased region" description="Basic and acidic residues" evidence="1">
    <location>
        <begin position="305"/>
        <end position="317"/>
    </location>
</feature>
<keyword evidence="2" id="KW-0812">Transmembrane</keyword>
<dbReference type="AlphaFoldDB" id="A0A0P7AZY9"/>
<feature type="transmembrane region" description="Helical" evidence="2">
    <location>
        <begin position="57"/>
        <end position="79"/>
    </location>
</feature>
<keyword evidence="2" id="KW-0472">Membrane</keyword>
<feature type="transmembrane region" description="Helical" evidence="2">
    <location>
        <begin position="196"/>
        <end position="216"/>
    </location>
</feature>
<sequence length="317" mass="34768">MATHRPSTQEVGIQTFDTQEASTQTEETTIHETSTPETGADETSKDETPKRRLAKHFLIPFIARLLLHIPTVIVGAWSISTYQDALFWADDFSAAPYCLSTFQAVRLTGIVGFIAFAWNFIQFLPSVFAQGLAQGIIGIVDMALVLALFTGVMMQAASLSQTCDSCPVTKSFGTPENTMFNDLSDWCGDLSSTVKVAVLVTCLYSICAVANIWLGFRKARRDAKLEQSTPTDLWIANKVSVVTLPVWRLIGISAPGAGKTFESFENESTAEAEETIGLMHQKRDNDGTELSSLSRLSGDTEDGSEFPKRHSTEQVRH</sequence>
<organism evidence="3 4">
    <name type="scientific">Neonectria ditissima</name>
    <dbReference type="NCBI Taxonomy" id="78410"/>
    <lineage>
        <taxon>Eukaryota</taxon>
        <taxon>Fungi</taxon>
        <taxon>Dikarya</taxon>
        <taxon>Ascomycota</taxon>
        <taxon>Pezizomycotina</taxon>
        <taxon>Sordariomycetes</taxon>
        <taxon>Hypocreomycetidae</taxon>
        <taxon>Hypocreales</taxon>
        <taxon>Nectriaceae</taxon>
        <taxon>Neonectria</taxon>
    </lineage>
</organism>
<evidence type="ECO:0000313" key="3">
    <source>
        <dbReference type="EMBL" id="KPM34541.1"/>
    </source>
</evidence>
<feature type="region of interest" description="Disordered" evidence="1">
    <location>
        <begin position="1"/>
        <end position="48"/>
    </location>
</feature>
<evidence type="ECO:0000256" key="2">
    <source>
        <dbReference type="SAM" id="Phobius"/>
    </source>
</evidence>
<evidence type="ECO:0000256" key="1">
    <source>
        <dbReference type="SAM" id="MobiDB-lite"/>
    </source>
</evidence>
<protein>
    <submittedName>
        <fullName evidence="3">Uncharacterized protein</fullName>
    </submittedName>
</protein>
<dbReference type="Proteomes" id="UP000050424">
    <property type="component" value="Unassembled WGS sequence"/>
</dbReference>
<feature type="transmembrane region" description="Helical" evidence="2">
    <location>
        <begin position="132"/>
        <end position="152"/>
    </location>
</feature>
<comment type="caution">
    <text evidence="3">The sequence shown here is derived from an EMBL/GenBank/DDBJ whole genome shotgun (WGS) entry which is preliminary data.</text>
</comment>
<feature type="compositionally biased region" description="Polar residues" evidence="1">
    <location>
        <begin position="1"/>
        <end position="17"/>
    </location>
</feature>
<feature type="compositionally biased region" description="Low complexity" evidence="1">
    <location>
        <begin position="18"/>
        <end position="27"/>
    </location>
</feature>